<gene>
    <name evidence="1" type="ORF">LTT95_13885</name>
</gene>
<accession>A0ABS8UGL1</accession>
<reference evidence="1" key="2">
    <citation type="journal article" date="2022" name="Syst. Appl. Microbiol.">
        <title>Physiological and genomic characterisation of Luteimonas fraxinea sp. nov., a bacterial species associated with trees tolerant to ash dieback.</title>
        <authorList>
            <person name="Ulrich K."/>
            <person name="Becker R."/>
            <person name="Behrendt U."/>
            <person name="Kube M."/>
            <person name="Schneck V."/>
            <person name="Ulrich A."/>
        </authorList>
    </citation>
    <scope>NUCLEOTIDE SEQUENCE</scope>
    <source>
        <strain evidence="1">A1P009</strain>
    </source>
</reference>
<sequence length="58" mass="6426">MADDLTKRGPPDGIRINVNEAWELRDWSKHFGVTPDALKAAVKAVGVMSKDVKRHLGK</sequence>
<evidence type="ECO:0000313" key="2">
    <source>
        <dbReference type="Proteomes" id="UP001430360"/>
    </source>
</evidence>
<dbReference type="Proteomes" id="UP001430360">
    <property type="component" value="Unassembled WGS sequence"/>
</dbReference>
<dbReference type="EMBL" id="JAJQKU010000004">
    <property type="protein sequence ID" value="MCD9098030.1"/>
    <property type="molecule type" value="Genomic_DNA"/>
</dbReference>
<dbReference type="InterPro" id="IPR022037">
    <property type="entry name" value="DUF3606"/>
</dbReference>
<keyword evidence="2" id="KW-1185">Reference proteome</keyword>
<name>A0ABS8UGL1_9GAMM</name>
<protein>
    <submittedName>
        <fullName evidence="1">DUF3606 domain-containing protein</fullName>
    </submittedName>
</protein>
<organism evidence="1 2">
    <name type="scientific">Luteimonas fraxinea</name>
    <dbReference type="NCBI Taxonomy" id="2901869"/>
    <lineage>
        <taxon>Bacteria</taxon>
        <taxon>Pseudomonadati</taxon>
        <taxon>Pseudomonadota</taxon>
        <taxon>Gammaproteobacteria</taxon>
        <taxon>Lysobacterales</taxon>
        <taxon>Lysobacteraceae</taxon>
        <taxon>Luteimonas</taxon>
    </lineage>
</organism>
<reference evidence="1" key="1">
    <citation type="submission" date="2021-12" db="EMBL/GenBank/DDBJ databases">
        <authorList>
            <person name="Ulrich A."/>
        </authorList>
    </citation>
    <scope>NUCLEOTIDE SEQUENCE</scope>
    <source>
        <strain evidence="1">A1P009</strain>
    </source>
</reference>
<evidence type="ECO:0000313" key="1">
    <source>
        <dbReference type="EMBL" id="MCD9098030.1"/>
    </source>
</evidence>
<dbReference type="Pfam" id="PF12244">
    <property type="entry name" value="DUF3606"/>
    <property type="match status" value="1"/>
</dbReference>
<comment type="caution">
    <text evidence="1">The sequence shown here is derived from an EMBL/GenBank/DDBJ whole genome shotgun (WGS) entry which is preliminary data.</text>
</comment>
<dbReference type="RefSeq" id="WP_232137185.1">
    <property type="nucleotide sequence ID" value="NZ_CP089507.1"/>
</dbReference>
<proteinExistence type="predicted"/>